<keyword evidence="2 6" id="KW-0285">Flavoprotein</keyword>
<keyword evidence="6" id="KW-0676">Redox-active center</keyword>
<dbReference type="InterPro" id="IPR006258">
    <property type="entry name" value="Lipoamide_DH"/>
</dbReference>
<dbReference type="SUPFAM" id="SSF55424">
    <property type="entry name" value="FAD/NAD-linked reductases, dimerisation (C-terminal) domain"/>
    <property type="match status" value="1"/>
</dbReference>
<dbReference type="KEGG" id="sjv:SJAV_24590"/>
<dbReference type="Pfam" id="PF02852">
    <property type="entry name" value="Pyr_redox_dim"/>
    <property type="match status" value="1"/>
</dbReference>
<evidence type="ECO:0000256" key="1">
    <source>
        <dbReference type="ARBA" id="ARBA00007532"/>
    </source>
</evidence>
<dbReference type="RefSeq" id="WP_369610017.1">
    <property type="nucleotide sequence ID" value="NZ_AP031322.1"/>
</dbReference>
<dbReference type="AlphaFoldDB" id="A0AAT9GUL3"/>
<gene>
    <name evidence="9" type="ORF">SJAV_24590</name>
</gene>
<dbReference type="PANTHER" id="PTHR22912:SF151">
    <property type="entry name" value="DIHYDROLIPOYL DEHYDROGENASE, MITOCHONDRIAL"/>
    <property type="match status" value="1"/>
</dbReference>
<feature type="domain" description="Pyridine nucleotide-disulphide oxidoreductase dimerisation" evidence="7">
    <location>
        <begin position="335"/>
        <end position="442"/>
    </location>
</feature>
<keyword evidence="3 6" id="KW-0274">FAD</keyword>
<dbReference type="InterPro" id="IPR023753">
    <property type="entry name" value="FAD/NAD-binding_dom"/>
</dbReference>
<comment type="catalytic activity">
    <reaction evidence="6">
        <text>N(6)-[(R)-dihydrolipoyl]-L-lysyl-[protein] + NAD(+) = N(6)-[(R)-lipoyl]-L-lysyl-[protein] + NADH + H(+)</text>
        <dbReference type="Rhea" id="RHEA:15045"/>
        <dbReference type="Rhea" id="RHEA-COMP:10474"/>
        <dbReference type="Rhea" id="RHEA-COMP:10475"/>
        <dbReference type="ChEBI" id="CHEBI:15378"/>
        <dbReference type="ChEBI" id="CHEBI:57540"/>
        <dbReference type="ChEBI" id="CHEBI:57945"/>
        <dbReference type="ChEBI" id="CHEBI:83099"/>
        <dbReference type="ChEBI" id="CHEBI:83100"/>
        <dbReference type="EC" id="1.8.1.4"/>
    </reaction>
</comment>
<dbReference type="InterPro" id="IPR004099">
    <property type="entry name" value="Pyr_nucl-diS_OxRdtase_dimer"/>
</dbReference>
<dbReference type="NCBIfam" id="TIGR01350">
    <property type="entry name" value="lipoamide_DH"/>
    <property type="match status" value="1"/>
</dbReference>
<keyword evidence="4 6" id="KW-0560">Oxidoreductase</keyword>
<sequence length="452" mass="48892">MDYNVIVVGGGVGGLATAIRSAELGKKVAIIEKSEIGGECINRACIPSKTLIDSAKIVNKIMKSSWIASTAKIDYAEMNKFKNQIINGIKDNLLQVLKKYNVDIIRGKGEIKNEGEVIVSGKTYTTDNIVIATGSEPLSLPDFPLNGKNVVDPWTAMNMPNLPDNIIIVGGGVAGVELATLFRALNKNITIIELMPRLLPVPGIDIEIANEVKKRLEEKGVKIYVNTKSKIVKTDDKVVFTAQTPSSTEEISGDLAVITIGRKPVTDGIDLKNIKVETDQRGYIKVDNRARTSNPKIYAVGDVAGVPLSATKAWRQGIVAGDNIGGKTSEMPKYIPSSIFADLEIGVVGSTLEELKKANINAREIKVNMKDIPRAWTVNEIEGFLKVIIGEDGKILGANMVGEGATEVINTIALAMELSLKVQDLYKVQFSHPTISEIIIEAVQRAIVGEIY</sequence>
<evidence type="ECO:0000256" key="5">
    <source>
        <dbReference type="ARBA" id="ARBA00023027"/>
    </source>
</evidence>
<dbReference type="InterPro" id="IPR036188">
    <property type="entry name" value="FAD/NAD-bd_sf"/>
</dbReference>
<dbReference type="PIRSF" id="PIRSF000350">
    <property type="entry name" value="Mercury_reductase_MerA"/>
    <property type="match status" value="1"/>
</dbReference>
<dbReference type="GO" id="GO:0004148">
    <property type="term" value="F:dihydrolipoyl dehydrogenase (NADH) activity"/>
    <property type="evidence" value="ECO:0007669"/>
    <property type="project" value="UniProtKB-EC"/>
</dbReference>
<dbReference type="EC" id="1.8.1.4" evidence="6"/>
<evidence type="ECO:0000256" key="2">
    <source>
        <dbReference type="ARBA" id="ARBA00022630"/>
    </source>
</evidence>
<evidence type="ECO:0000256" key="3">
    <source>
        <dbReference type="ARBA" id="ARBA00022827"/>
    </source>
</evidence>
<comment type="similarity">
    <text evidence="1 6">Belongs to the class-I pyridine nucleotide-disulfide oxidoreductase family.</text>
</comment>
<dbReference type="Pfam" id="PF07992">
    <property type="entry name" value="Pyr_redox_2"/>
    <property type="match status" value="1"/>
</dbReference>
<name>A0AAT9GUL3_9CREN</name>
<protein>
    <recommendedName>
        <fullName evidence="6">Dihydrolipoyl dehydrogenase</fullName>
        <ecNumber evidence="6">1.8.1.4</ecNumber>
    </recommendedName>
</protein>
<dbReference type="InterPro" id="IPR050151">
    <property type="entry name" value="Class-I_Pyr_Nuc-Dis_Oxidored"/>
</dbReference>
<comment type="miscellaneous">
    <text evidence="6">The active site is a redox-active disulfide bond.</text>
</comment>
<dbReference type="GO" id="GO:0005737">
    <property type="term" value="C:cytoplasm"/>
    <property type="evidence" value="ECO:0007669"/>
    <property type="project" value="UniProtKB-ARBA"/>
</dbReference>
<dbReference type="EMBL" id="AP031322">
    <property type="protein sequence ID" value="BFH74515.1"/>
    <property type="molecule type" value="Genomic_DNA"/>
</dbReference>
<organism evidence="9">
    <name type="scientific">Sulfurisphaera javensis</name>
    <dbReference type="NCBI Taxonomy" id="2049879"/>
    <lineage>
        <taxon>Archaea</taxon>
        <taxon>Thermoproteota</taxon>
        <taxon>Thermoprotei</taxon>
        <taxon>Sulfolobales</taxon>
        <taxon>Sulfolobaceae</taxon>
        <taxon>Sulfurisphaera</taxon>
    </lineage>
</organism>
<dbReference type="Gene3D" id="3.50.50.60">
    <property type="entry name" value="FAD/NAD(P)-binding domain"/>
    <property type="match status" value="2"/>
</dbReference>
<feature type="domain" description="FAD/NAD(P)-binding" evidence="8">
    <location>
        <begin position="3"/>
        <end position="317"/>
    </location>
</feature>
<dbReference type="InterPro" id="IPR001100">
    <property type="entry name" value="Pyr_nuc-diS_OxRdtase"/>
</dbReference>
<proteinExistence type="inferred from homology"/>
<dbReference type="InterPro" id="IPR016156">
    <property type="entry name" value="FAD/NAD-linked_Rdtase_dimer_sf"/>
</dbReference>
<dbReference type="FunFam" id="3.30.390.30:FF:000001">
    <property type="entry name" value="Dihydrolipoyl dehydrogenase"/>
    <property type="match status" value="1"/>
</dbReference>
<dbReference type="PRINTS" id="PR00368">
    <property type="entry name" value="FADPNR"/>
</dbReference>
<keyword evidence="5 6" id="KW-0520">NAD</keyword>
<dbReference type="PANTHER" id="PTHR22912">
    <property type="entry name" value="DISULFIDE OXIDOREDUCTASE"/>
    <property type="match status" value="1"/>
</dbReference>
<evidence type="ECO:0000256" key="4">
    <source>
        <dbReference type="ARBA" id="ARBA00023002"/>
    </source>
</evidence>
<evidence type="ECO:0000259" key="8">
    <source>
        <dbReference type="Pfam" id="PF07992"/>
    </source>
</evidence>
<comment type="cofactor">
    <cofactor evidence="6">
        <name>FAD</name>
        <dbReference type="ChEBI" id="CHEBI:57692"/>
    </cofactor>
    <text evidence="6">Binds 1 FAD per subunit.</text>
</comment>
<evidence type="ECO:0000259" key="7">
    <source>
        <dbReference type="Pfam" id="PF02852"/>
    </source>
</evidence>
<dbReference type="GO" id="GO:0006103">
    <property type="term" value="P:2-oxoglutarate metabolic process"/>
    <property type="evidence" value="ECO:0007669"/>
    <property type="project" value="TreeGrafter"/>
</dbReference>
<evidence type="ECO:0000256" key="6">
    <source>
        <dbReference type="RuleBase" id="RU003692"/>
    </source>
</evidence>
<accession>A0AAT9GUL3</accession>
<dbReference type="PRINTS" id="PR00411">
    <property type="entry name" value="PNDRDTASEI"/>
</dbReference>
<dbReference type="Gene3D" id="3.30.390.30">
    <property type="match status" value="1"/>
</dbReference>
<dbReference type="GeneID" id="92355417"/>
<reference evidence="9" key="1">
    <citation type="submission" date="2024-03" db="EMBL/GenBank/DDBJ databases">
        <title>Complete genome sequence of Sulfurisphaera javensis strain KD-1.</title>
        <authorList>
            <person name="Sakai H."/>
            <person name="Nur N."/>
            <person name="Suwanto A."/>
            <person name="Kurosawa N."/>
        </authorList>
    </citation>
    <scope>NUCLEOTIDE SEQUENCE</scope>
    <source>
        <strain evidence="9">KD-1</strain>
    </source>
</reference>
<dbReference type="GO" id="GO:0050660">
    <property type="term" value="F:flavin adenine dinucleotide binding"/>
    <property type="evidence" value="ECO:0007669"/>
    <property type="project" value="InterPro"/>
</dbReference>
<dbReference type="SUPFAM" id="SSF51905">
    <property type="entry name" value="FAD/NAD(P)-binding domain"/>
    <property type="match status" value="1"/>
</dbReference>
<evidence type="ECO:0000313" key="9">
    <source>
        <dbReference type="EMBL" id="BFH74515.1"/>
    </source>
</evidence>